<comment type="caution">
    <text evidence="7">The sequence shown here is derived from an EMBL/GenBank/DDBJ whole genome shotgun (WGS) entry which is preliminary data.</text>
</comment>
<dbReference type="InterPro" id="IPR051175">
    <property type="entry name" value="CLK_kinases"/>
</dbReference>
<dbReference type="SMART" id="SM00220">
    <property type="entry name" value="S_TKc"/>
    <property type="match status" value="1"/>
</dbReference>
<dbReference type="SUPFAM" id="SSF56112">
    <property type="entry name" value="Protein kinase-like (PK-like)"/>
    <property type="match status" value="1"/>
</dbReference>
<dbReference type="PANTHER" id="PTHR45646:SF11">
    <property type="entry name" value="SERINE_THREONINE-PROTEIN KINASE DOA"/>
    <property type="match status" value="1"/>
</dbReference>
<dbReference type="EMBL" id="JASNQZ010000002">
    <property type="protein sequence ID" value="KAL0959534.1"/>
    <property type="molecule type" value="Genomic_DNA"/>
</dbReference>
<keyword evidence="2" id="KW-0808">Transferase</keyword>
<evidence type="ECO:0000313" key="8">
    <source>
        <dbReference type="Proteomes" id="UP001556367"/>
    </source>
</evidence>
<dbReference type="Pfam" id="PF00069">
    <property type="entry name" value="Pkinase"/>
    <property type="match status" value="1"/>
</dbReference>
<keyword evidence="1" id="KW-0723">Serine/threonine-protein kinase</keyword>
<gene>
    <name evidence="7" type="ORF">HGRIS_011247</name>
</gene>
<keyword evidence="8" id="KW-1185">Reference proteome</keyword>
<keyword evidence="5" id="KW-0067">ATP-binding</keyword>
<feature type="domain" description="Protein kinase" evidence="6">
    <location>
        <begin position="1"/>
        <end position="255"/>
    </location>
</feature>
<accession>A0ABR3JUJ8</accession>
<keyword evidence="3" id="KW-0547">Nucleotide-binding</keyword>
<reference evidence="8" key="1">
    <citation type="submission" date="2024-06" db="EMBL/GenBank/DDBJ databases">
        <title>Multi-omics analyses provide insights into the biosynthesis of the anticancer antibiotic pleurotin in Hohenbuehelia grisea.</title>
        <authorList>
            <person name="Weaver J.A."/>
            <person name="Alberti F."/>
        </authorList>
    </citation>
    <scope>NUCLEOTIDE SEQUENCE [LARGE SCALE GENOMIC DNA]</scope>
    <source>
        <strain evidence="8">T-177</strain>
    </source>
</reference>
<dbReference type="InterPro" id="IPR000719">
    <property type="entry name" value="Prot_kinase_dom"/>
</dbReference>
<evidence type="ECO:0000256" key="4">
    <source>
        <dbReference type="ARBA" id="ARBA00022777"/>
    </source>
</evidence>
<dbReference type="Proteomes" id="UP001556367">
    <property type="component" value="Unassembled WGS sequence"/>
</dbReference>
<sequence length="268" mass="30538">MLGPKLDETVFKRIVIHMLRSLDFLHTKAKMVHTDIRPQNIHLTPVDDVCFELMEQVEFDHIPSNRKVDGERIIYVTCPFELPSGLENFGVPVLIDYGEARFGQDTYMDRIQPYMYQAPEVIFNVPWSYSADIWNAGVMFWDFFEGKRLLSAADDDGNESIYHLAAEMVALMGSPPQYFLDSLSPGPRNTCFGNNGNWSCPKDIQIPALSLETAETALKNAGKDSTAFLDFMRRIIVWDPRKRPSAAQLLEDPWLKDVVVPETGLFEV</sequence>
<dbReference type="PANTHER" id="PTHR45646">
    <property type="entry name" value="SERINE/THREONINE-PROTEIN KINASE DOA-RELATED"/>
    <property type="match status" value="1"/>
</dbReference>
<organism evidence="7 8">
    <name type="scientific">Hohenbuehelia grisea</name>
    <dbReference type="NCBI Taxonomy" id="104357"/>
    <lineage>
        <taxon>Eukaryota</taxon>
        <taxon>Fungi</taxon>
        <taxon>Dikarya</taxon>
        <taxon>Basidiomycota</taxon>
        <taxon>Agaricomycotina</taxon>
        <taxon>Agaricomycetes</taxon>
        <taxon>Agaricomycetidae</taxon>
        <taxon>Agaricales</taxon>
        <taxon>Pleurotineae</taxon>
        <taxon>Pleurotaceae</taxon>
        <taxon>Hohenbuehelia</taxon>
    </lineage>
</organism>
<proteinExistence type="predicted"/>
<dbReference type="PROSITE" id="PS50011">
    <property type="entry name" value="PROTEIN_KINASE_DOM"/>
    <property type="match status" value="1"/>
</dbReference>
<dbReference type="Gene3D" id="1.10.510.10">
    <property type="entry name" value="Transferase(Phosphotransferase) domain 1"/>
    <property type="match status" value="1"/>
</dbReference>
<evidence type="ECO:0000256" key="2">
    <source>
        <dbReference type="ARBA" id="ARBA00022679"/>
    </source>
</evidence>
<evidence type="ECO:0000256" key="1">
    <source>
        <dbReference type="ARBA" id="ARBA00022527"/>
    </source>
</evidence>
<evidence type="ECO:0000259" key="6">
    <source>
        <dbReference type="PROSITE" id="PS50011"/>
    </source>
</evidence>
<protein>
    <recommendedName>
        <fullName evidence="6">Protein kinase domain-containing protein</fullName>
    </recommendedName>
</protein>
<evidence type="ECO:0000313" key="7">
    <source>
        <dbReference type="EMBL" id="KAL0959534.1"/>
    </source>
</evidence>
<dbReference type="InterPro" id="IPR011009">
    <property type="entry name" value="Kinase-like_dom_sf"/>
</dbReference>
<name>A0ABR3JUJ8_9AGAR</name>
<evidence type="ECO:0000256" key="5">
    <source>
        <dbReference type="ARBA" id="ARBA00022840"/>
    </source>
</evidence>
<evidence type="ECO:0000256" key="3">
    <source>
        <dbReference type="ARBA" id="ARBA00022741"/>
    </source>
</evidence>
<keyword evidence="4" id="KW-0418">Kinase</keyword>